<keyword evidence="4" id="KW-0378">Hydrolase</keyword>
<dbReference type="PANTHER" id="PTHR43618:SF18">
    <property type="entry name" value="SHORT CHAIN DEHYDROGENASE_REDUCTASE FAMILY (AFU_ORTHOLOGUE AFUA_5G12480)"/>
    <property type="match status" value="1"/>
</dbReference>
<comment type="similarity">
    <text evidence="1">Belongs to the short-chain dehydrogenases/reductases (SDR) family.</text>
</comment>
<organism evidence="4 5">
    <name type="scientific">Diatrype stigma</name>
    <dbReference type="NCBI Taxonomy" id="117547"/>
    <lineage>
        <taxon>Eukaryota</taxon>
        <taxon>Fungi</taxon>
        <taxon>Dikarya</taxon>
        <taxon>Ascomycota</taxon>
        <taxon>Pezizomycotina</taxon>
        <taxon>Sordariomycetes</taxon>
        <taxon>Xylariomycetidae</taxon>
        <taxon>Xylariales</taxon>
        <taxon>Diatrypaceae</taxon>
        <taxon>Diatrype</taxon>
    </lineage>
</organism>
<dbReference type="Proteomes" id="UP001320420">
    <property type="component" value="Unassembled WGS sequence"/>
</dbReference>
<dbReference type="GO" id="GO:0004386">
    <property type="term" value="F:helicase activity"/>
    <property type="evidence" value="ECO:0007669"/>
    <property type="project" value="UniProtKB-KW"/>
</dbReference>
<dbReference type="PROSITE" id="PS00061">
    <property type="entry name" value="ADH_SHORT"/>
    <property type="match status" value="1"/>
</dbReference>
<dbReference type="PRINTS" id="PR00081">
    <property type="entry name" value="GDHRDH"/>
</dbReference>
<dbReference type="InterPro" id="IPR020904">
    <property type="entry name" value="Sc_DH/Rdtase_CS"/>
</dbReference>
<keyword evidence="2" id="KW-0521">NADP</keyword>
<dbReference type="SUPFAM" id="SSF51735">
    <property type="entry name" value="NAD(P)-binding Rossmann-fold domains"/>
    <property type="match status" value="1"/>
</dbReference>
<evidence type="ECO:0000313" key="4">
    <source>
        <dbReference type="EMBL" id="KAK7744840.1"/>
    </source>
</evidence>
<gene>
    <name evidence="4" type="primary">MCM3_2</name>
    <name evidence="4" type="ORF">SLS62_010002</name>
</gene>
<accession>A0AAN9UAZ9</accession>
<keyword evidence="4" id="KW-0547">Nucleotide-binding</keyword>
<proteinExistence type="inferred from homology"/>
<keyword evidence="4" id="KW-0347">Helicase</keyword>
<dbReference type="PANTHER" id="PTHR43618">
    <property type="entry name" value="7-ALPHA-HYDROXYSTEROID DEHYDROGENASE"/>
    <property type="match status" value="1"/>
</dbReference>
<dbReference type="Gene3D" id="3.40.50.720">
    <property type="entry name" value="NAD(P)-binding Rossmann-like Domain"/>
    <property type="match status" value="1"/>
</dbReference>
<dbReference type="Pfam" id="PF00106">
    <property type="entry name" value="adh_short"/>
    <property type="match status" value="2"/>
</dbReference>
<dbReference type="InterPro" id="IPR002347">
    <property type="entry name" value="SDR_fam"/>
</dbReference>
<dbReference type="CDD" id="cd05233">
    <property type="entry name" value="SDR_c"/>
    <property type="match status" value="1"/>
</dbReference>
<dbReference type="EMBL" id="JAKJXP020000114">
    <property type="protein sequence ID" value="KAK7744840.1"/>
    <property type="molecule type" value="Genomic_DNA"/>
</dbReference>
<evidence type="ECO:0000256" key="2">
    <source>
        <dbReference type="ARBA" id="ARBA00022857"/>
    </source>
</evidence>
<evidence type="ECO:0000313" key="5">
    <source>
        <dbReference type="Proteomes" id="UP001320420"/>
    </source>
</evidence>
<keyword evidence="4" id="KW-0067">ATP-binding</keyword>
<dbReference type="GO" id="GO:0016491">
    <property type="term" value="F:oxidoreductase activity"/>
    <property type="evidence" value="ECO:0007669"/>
    <property type="project" value="UniProtKB-KW"/>
</dbReference>
<sequence>MAKALASAGAKKVYILGRRKSALEKAAAQHKSFAPIECDVTSKNSLQSAVEAITKETGYVNLVVANSGIYGPAKSFDPSLTVQQLRKNLFEDVAMEDFTATFHANVTGAYFTLLAFLELLDAGEFPSILGAWVQARREREPQLSQIQGGFGAPLKEGSNVPSIPSQVIITSSVSAYTRDRFTAPAYGGSKSAIAHLMKHASTNLAPYEIRVNAMAPGCKLQQPVDDMAHIH</sequence>
<reference evidence="4 5" key="1">
    <citation type="submission" date="2024-02" db="EMBL/GenBank/DDBJ databases">
        <title>De novo assembly and annotation of 12 fungi associated with fruit tree decline syndrome in Ontario, Canada.</title>
        <authorList>
            <person name="Sulman M."/>
            <person name="Ellouze W."/>
            <person name="Ilyukhin E."/>
        </authorList>
    </citation>
    <scope>NUCLEOTIDE SEQUENCE [LARGE SCALE GENOMIC DNA]</scope>
    <source>
        <strain evidence="4 5">M11/M66-122</strain>
    </source>
</reference>
<evidence type="ECO:0000256" key="3">
    <source>
        <dbReference type="ARBA" id="ARBA00023002"/>
    </source>
</evidence>
<dbReference type="InterPro" id="IPR052178">
    <property type="entry name" value="Sec_Metab_Biosynth_SDR"/>
</dbReference>
<evidence type="ECO:0000256" key="1">
    <source>
        <dbReference type="ARBA" id="ARBA00006484"/>
    </source>
</evidence>
<comment type="caution">
    <text evidence="4">The sequence shown here is derived from an EMBL/GenBank/DDBJ whole genome shotgun (WGS) entry which is preliminary data.</text>
</comment>
<protein>
    <submittedName>
        <fullName evidence="4">MCM DNA helicase complex subunit</fullName>
    </submittedName>
</protein>
<name>A0AAN9UAZ9_9PEZI</name>
<keyword evidence="3" id="KW-0560">Oxidoreductase</keyword>
<dbReference type="InterPro" id="IPR036291">
    <property type="entry name" value="NAD(P)-bd_dom_sf"/>
</dbReference>
<dbReference type="AlphaFoldDB" id="A0AAN9UAZ9"/>
<keyword evidence="5" id="KW-1185">Reference proteome</keyword>